<sequence length="158" mass="17246">MVAADAHHAEPPASSSRVEVVGVSRSKVATARSERTPLLAKPEEEIYPLPWFRSPEWTRRPLPPARNPGRRRQGSASRRTSACPSALLCCYNSSASDAGSESDVELGFLVRRPANASEADDEADSFKQCIQFLVGLIVIMAMALILLIIFQPKPNSSR</sequence>
<feature type="region of interest" description="Disordered" evidence="1">
    <location>
        <begin position="1"/>
        <end position="36"/>
    </location>
</feature>
<evidence type="ECO:0000313" key="5">
    <source>
        <dbReference type="EMBL" id="KAE9201622.1"/>
    </source>
</evidence>
<dbReference type="Proteomes" id="UP000488956">
    <property type="component" value="Unassembled WGS sequence"/>
</dbReference>
<evidence type="ECO:0000313" key="7">
    <source>
        <dbReference type="Proteomes" id="UP000460718"/>
    </source>
</evidence>
<gene>
    <name evidence="5" type="ORF">PF004_g18665</name>
    <name evidence="6" type="ORF">PF008_g18901</name>
    <name evidence="4" type="ORF">PF010_g19285</name>
    <name evidence="3" type="ORF">PF011_g18614</name>
</gene>
<evidence type="ECO:0000313" key="3">
    <source>
        <dbReference type="EMBL" id="KAE8989816.1"/>
    </source>
</evidence>
<feature type="transmembrane region" description="Helical" evidence="2">
    <location>
        <begin position="130"/>
        <end position="150"/>
    </location>
</feature>
<keyword evidence="2" id="KW-1133">Transmembrane helix</keyword>
<organism evidence="3 7">
    <name type="scientific">Phytophthora fragariae</name>
    <dbReference type="NCBI Taxonomy" id="53985"/>
    <lineage>
        <taxon>Eukaryota</taxon>
        <taxon>Sar</taxon>
        <taxon>Stramenopiles</taxon>
        <taxon>Oomycota</taxon>
        <taxon>Peronosporomycetes</taxon>
        <taxon>Peronosporales</taxon>
        <taxon>Peronosporaceae</taxon>
        <taxon>Phytophthora</taxon>
    </lineage>
</organism>
<evidence type="ECO:0000313" key="6">
    <source>
        <dbReference type="EMBL" id="KAE9316840.1"/>
    </source>
</evidence>
<proteinExistence type="predicted"/>
<comment type="caution">
    <text evidence="3">The sequence shown here is derived from an EMBL/GenBank/DDBJ whole genome shotgun (WGS) entry which is preliminary data.</text>
</comment>
<evidence type="ECO:0000313" key="8">
    <source>
        <dbReference type="Proteomes" id="UP000476176"/>
    </source>
</evidence>
<dbReference type="EMBL" id="QXFY01001476">
    <property type="protein sequence ID" value="KAE9316840.1"/>
    <property type="molecule type" value="Genomic_DNA"/>
</dbReference>
<reference evidence="7 8" key="1">
    <citation type="submission" date="2018-09" db="EMBL/GenBank/DDBJ databases">
        <title>Genomic investigation of the strawberry pathogen Phytophthora fragariae indicates pathogenicity is determined by transcriptional variation in three key races.</title>
        <authorList>
            <person name="Adams T.M."/>
            <person name="Armitage A.D."/>
            <person name="Sobczyk M.K."/>
            <person name="Bates H.J."/>
            <person name="Dunwell J.M."/>
            <person name="Nellist C.F."/>
            <person name="Harrison R.J."/>
        </authorList>
    </citation>
    <scope>NUCLEOTIDE SEQUENCE [LARGE SCALE GENOMIC DNA]</scope>
    <source>
        <strain evidence="5 8">BC-23</strain>
        <strain evidence="6 9">NOV-77</strain>
        <strain evidence="4 10">ONT-3</strain>
        <strain evidence="3 7">SCRP245</strain>
    </source>
</reference>
<evidence type="ECO:0000256" key="1">
    <source>
        <dbReference type="SAM" id="MobiDB-lite"/>
    </source>
</evidence>
<dbReference type="EMBL" id="QXFW01001504">
    <property type="protein sequence ID" value="KAE8989816.1"/>
    <property type="molecule type" value="Genomic_DNA"/>
</dbReference>
<evidence type="ECO:0000256" key="2">
    <source>
        <dbReference type="SAM" id="Phobius"/>
    </source>
</evidence>
<protein>
    <submittedName>
        <fullName evidence="3">Uncharacterized protein</fullName>
    </submittedName>
</protein>
<feature type="compositionally biased region" description="Low complexity" evidence="1">
    <location>
        <begin position="14"/>
        <end position="28"/>
    </location>
</feature>
<evidence type="ECO:0000313" key="10">
    <source>
        <dbReference type="Proteomes" id="UP000488956"/>
    </source>
</evidence>
<keyword evidence="2" id="KW-0812">Transmembrane</keyword>
<accession>A0A6A3J3K2</accession>
<feature type="compositionally biased region" description="Basic and acidic residues" evidence="1">
    <location>
        <begin position="1"/>
        <end position="10"/>
    </location>
</feature>
<feature type="region of interest" description="Disordered" evidence="1">
    <location>
        <begin position="56"/>
        <end position="79"/>
    </location>
</feature>
<name>A0A6A3J3K2_9STRA</name>
<dbReference type="EMBL" id="QXGC01001501">
    <property type="protein sequence ID" value="KAE9201622.1"/>
    <property type="molecule type" value="Genomic_DNA"/>
</dbReference>
<evidence type="ECO:0000313" key="9">
    <source>
        <dbReference type="Proteomes" id="UP000486351"/>
    </source>
</evidence>
<dbReference type="Proteomes" id="UP000460718">
    <property type="component" value="Unassembled WGS sequence"/>
</dbReference>
<dbReference type="Proteomes" id="UP000486351">
    <property type="component" value="Unassembled WGS sequence"/>
</dbReference>
<keyword evidence="2" id="KW-0472">Membrane</keyword>
<evidence type="ECO:0000313" key="4">
    <source>
        <dbReference type="EMBL" id="KAE9088702.1"/>
    </source>
</evidence>
<dbReference type="AlphaFoldDB" id="A0A6A3J3K2"/>
<dbReference type="Proteomes" id="UP000476176">
    <property type="component" value="Unassembled WGS sequence"/>
</dbReference>
<dbReference type="EMBL" id="QXFX01001535">
    <property type="protein sequence ID" value="KAE9088702.1"/>
    <property type="molecule type" value="Genomic_DNA"/>
</dbReference>